<sequence length="165" mass="18620">MNSLLTASRDFEEKSKAQQQLTEERLKAAFSKHENVVKSELNASAKRINDAISAHEQGMNAAMQSNRLSVLRMVGRTWLTITMVSGLLFASLSGVLWYQGNRIAANLAEIRQQRDTLSKLHMQTWGVTYLENRNGRFLVLPEGMKAETGRTVDNKTRNAVKLVRE</sequence>
<proteinExistence type="predicted"/>
<name>A0A2J4RFD1_9ENTR</name>
<dbReference type="Pfam" id="PF04837">
    <property type="entry name" value="MbeB_N"/>
    <property type="match status" value="1"/>
</dbReference>
<keyword evidence="1" id="KW-1133">Transmembrane helix</keyword>
<keyword evidence="1" id="KW-0472">Membrane</keyword>
<dbReference type="AlphaFoldDB" id="A0A2J4RFD1"/>
<dbReference type="EMBL" id="PIDS01000224">
    <property type="protein sequence ID" value="PLL42037.1"/>
    <property type="molecule type" value="Genomic_DNA"/>
</dbReference>
<dbReference type="Proteomes" id="UP000234505">
    <property type="component" value="Unassembled WGS sequence"/>
</dbReference>
<reference evidence="2 3" key="2">
    <citation type="submission" date="2018-01" db="EMBL/GenBank/DDBJ databases">
        <title>Genomic study of Klebsiella pneumoniae.</title>
        <authorList>
            <person name="Yang Y."/>
            <person name="Bicalho R."/>
        </authorList>
    </citation>
    <scope>NUCLEOTIDE SEQUENCE [LARGE SCALE GENOMIC DNA]</scope>
    <source>
        <strain evidence="2 3">A11</strain>
    </source>
</reference>
<accession>A0A2J4RFD1</accession>
<reference evidence="2 3" key="1">
    <citation type="submission" date="2017-11" db="EMBL/GenBank/DDBJ databases">
        <authorList>
            <person name="Han C.G."/>
        </authorList>
    </citation>
    <scope>NUCLEOTIDE SEQUENCE [LARGE SCALE GENOMIC DNA]</scope>
    <source>
        <strain evidence="2 3">A11</strain>
    </source>
</reference>
<protein>
    <submittedName>
        <fullName evidence="2">Mobilization protein</fullName>
    </submittedName>
</protein>
<feature type="transmembrane region" description="Helical" evidence="1">
    <location>
        <begin position="77"/>
        <end position="98"/>
    </location>
</feature>
<evidence type="ECO:0000256" key="1">
    <source>
        <dbReference type="SAM" id="Phobius"/>
    </source>
</evidence>
<dbReference type="RefSeq" id="WP_044347952.1">
    <property type="nucleotide sequence ID" value="NZ_JBBFNQ010000004.1"/>
</dbReference>
<dbReference type="InterPro" id="IPR006922">
    <property type="entry name" value="MbeB-like"/>
</dbReference>
<organism evidence="2 3">
    <name type="scientific">Klebsiella michiganensis</name>
    <dbReference type="NCBI Taxonomy" id="1134687"/>
    <lineage>
        <taxon>Bacteria</taxon>
        <taxon>Pseudomonadati</taxon>
        <taxon>Pseudomonadota</taxon>
        <taxon>Gammaproteobacteria</taxon>
        <taxon>Enterobacterales</taxon>
        <taxon>Enterobacteriaceae</taxon>
        <taxon>Klebsiella/Raoultella group</taxon>
        <taxon>Klebsiella</taxon>
    </lineage>
</organism>
<evidence type="ECO:0000313" key="2">
    <source>
        <dbReference type="EMBL" id="PLL42037.1"/>
    </source>
</evidence>
<evidence type="ECO:0000313" key="3">
    <source>
        <dbReference type="Proteomes" id="UP000234505"/>
    </source>
</evidence>
<comment type="caution">
    <text evidence="2">The sequence shown here is derived from an EMBL/GenBank/DDBJ whole genome shotgun (WGS) entry which is preliminary data.</text>
</comment>
<gene>
    <name evidence="2" type="ORF">CWN50_09225</name>
</gene>
<keyword evidence="1" id="KW-0812">Transmembrane</keyword>